<sequence length="709" mass="77718">MPPKTAKFQPLPTSDAAATSQETDPDYLCGVFNYRPRWMQRFARTQYFLVCYIVYGVFQGALKAYLNGCITTIERKFALTGKMFSVILIADNVSSLFASLLIGYYARKVSRPRMITFAVSMSVLGCVLAALPYFIYGPGFVGDSHEQLEDLQGEEQAYHVISDSKKEFCTRADGNEASVVRDQSPAATAMLAVFILFAANFFNGFGGAAFYISGTTYTDDNAKKTDSIVYFSLIFSLRFLGPMLGYVMASVCLRIYESPFQTPSITPKHPKWIGAWWLGFVIWGVSLIIISLPMSLFPKHIRRQSQSLDKQELHKVSSPDATPDTLREKFAGDFAEFRRSFARLCKNPVLMWKIATIMFVFNGLGGYVTMFPKYVEIHYRVSASNASLFTGDFVLSLLETGPTKILATMLGTFLGGLMIRFLKPRARTIALMEAASDLIEISFLIAGMSLACSGWQLAGTSMSTSNRLAIVNECNRECGCTTSSFQPVCHVSEQATYFSPCAAGCSENANGTMHCSCLVGNGSSHDAEVTDGFCEFGCDSLFILVALTSVSKLLGQLPRVGGVIVSLRCVEPADKGLAVGILGASFNLLAAVPFPLIYSAVFDATCIAWDERGGHRGSCSFYDADKLRILFHGVTIAFLSLGLVSNLMVSYYSKRVTNLYGEADARAEETAGAASVWDDSCLRMVELDADAMRKMTADGEKPAPQQERR</sequence>
<comment type="caution">
    <text evidence="1">The sequence shown here is derived from an EMBL/GenBank/DDBJ whole genome shotgun (WGS) entry which is preliminary data.</text>
</comment>
<dbReference type="Proteomes" id="UP000821845">
    <property type="component" value="Chromosome 6"/>
</dbReference>
<accession>A0ACB7S5I4</accession>
<protein>
    <submittedName>
        <fullName evidence="1">Uncharacterized protein</fullName>
    </submittedName>
</protein>
<gene>
    <name evidence="1" type="ORF">HPB50_022376</name>
</gene>
<name>A0ACB7S5I4_HYAAI</name>
<reference evidence="1" key="1">
    <citation type="submission" date="2020-05" db="EMBL/GenBank/DDBJ databases">
        <title>Large-scale comparative analyses of tick genomes elucidate their genetic diversity and vector capacities.</title>
        <authorList>
            <person name="Jia N."/>
            <person name="Wang J."/>
            <person name="Shi W."/>
            <person name="Du L."/>
            <person name="Sun Y."/>
            <person name="Zhan W."/>
            <person name="Jiang J."/>
            <person name="Wang Q."/>
            <person name="Zhang B."/>
            <person name="Ji P."/>
            <person name="Sakyi L.B."/>
            <person name="Cui X."/>
            <person name="Yuan T."/>
            <person name="Jiang B."/>
            <person name="Yang W."/>
            <person name="Lam T.T.-Y."/>
            <person name="Chang Q."/>
            <person name="Ding S."/>
            <person name="Wang X."/>
            <person name="Zhu J."/>
            <person name="Ruan X."/>
            <person name="Zhao L."/>
            <person name="Wei J."/>
            <person name="Que T."/>
            <person name="Du C."/>
            <person name="Cheng J."/>
            <person name="Dai P."/>
            <person name="Han X."/>
            <person name="Huang E."/>
            <person name="Gao Y."/>
            <person name="Liu J."/>
            <person name="Shao H."/>
            <person name="Ye R."/>
            <person name="Li L."/>
            <person name="Wei W."/>
            <person name="Wang X."/>
            <person name="Wang C."/>
            <person name="Yang T."/>
            <person name="Huo Q."/>
            <person name="Li W."/>
            <person name="Guo W."/>
            <person name="Chen H."/>
            <person name="Zhou L."/>
            <person name="Ni X."/>
            <person name="Tian J."/>
            <person name="Zhou Y."/>
            <person name="Sheng Y."/>
            <person name="Liu T."/>
            <person name="Pan Y."/>
            <person name="Xia L."/>
            <person name="Li J."/>
            <person name="Zhao F."/>
            <person name="Cao W."/>
        </authorList>
    </citation>
    <scope>NUCLEOTIDE SEQUENCE</scope>
    <source>
        <strain evidence="1">Hyas-2018</strain>
    </source>
</reference>
<dbReference type="EMBL" id="CM023486">
    <property type="protein sequence ID" value="KAH6928999.1"/>
    <property type="molecule type" value="Genomic_DNA"/>
</dbReference>
<proteinExistence type="predicted"/>
<evidence type="ECO:0000313" key="1">
    <source>
        <dbReference type="EMBL" id="KAH6928999.1"/>
    </source>
</evidence>
<organism evidence="1 2">
    <name type="scientific">Hyalomma asiaticum</name>
    <name type="common">Tick</name>
    <dbReference type="NCBI Taxonomy" id="266040"/>
    <lineage>
        <taxon>Eukaryota</taxon>
        <taxon>Metazoa</taxon>
        <taxon>Ecdysozoa</taxon>
        <taxon>Arthropoda</taxon>
        <taxon>Chelicerata</taxon>
        <taxon>Arachnida</taxon>
        <taxon>Acari</taxon>
        <taxon>Parasitiformes</taxon>
        <taxon>Ixodida</taxon>
        <taxon>Ixodoidea</taxon>
        <taxon>Ixodidae</taxon>
        <taxon>Hyalomminae</taxon>
        <taxon>Hyalomma</taxon>
    </lineage>
</organism>
<evidence type="ECO:0000313" key="2">
    <source>
        <dbReference type="Proteomes" id="UP000821845"/>
    </source>
</evidence>
<keyword evidence="2" id="KW-1185">Reference proteome</keyword>